<dbReference type="PANTHER" id="PTHR21597">
    <property type="entry name" value="THO2 PROTEIN"/>
    <property type="match status" value="1"/>
</dbReference>
<name>A0A1Q3A546_ZYGRO</name>
<dbReference type="eggNOG" id="KOG1874">
    <property type="taxonomic scope" value="Eukaryota"/>
</dbReference>
<dbReference type="InterPro" id="IPR021726">
    <property type="entry name" value="THO_THOC2_N"/>
</dbReference>
<reference evidence="9 10" key="1">
    <citation type="submission" date="2016-08" db="EMBL/GenBank/DDBJ databases">
        <title>Draft genome sequence of allopolyploid Zygosaccharomyces rouxii.</title>
        <authorList>
            <person name="Watanabe J."/>
            <person name="Uehara K."/>
            <person name="Mogi Y."/>
            <person name="Tsukioka Y."/>
        </authorList>
    </citation>
    <scope>NUCLEOTIDE SEQUENCE [LARGE SCALE GENOMIC DNA]</scope>
    <source>
        <strain evidence="9 10">NBRC 110957</strain>
    </source>
</reference>
<dbReference type="Proteomes" id="UP000187013">
    <property type="component" value="Unassembled WGS sequence"/>
</dbReference>
<dbReference type="InterPro" id="IPR040007">
    <property type="entry name" value="Tho2"/>
</dbReference>
<evidence type="ECO:0000259" key="8">
    <source>
        <dbReference type="Pfam" id="PF16134"/>
    </source>
</evidence>
<comment type="subcellular location">
    <subcellularLocation>
        <location evidence="1">Nucleus</location>
    </subcellularLocation>
</comment>
<feature type="compositionally biased region" description="Basic and acidic residues" evidence="5">
    <location>
        <begin position="1426"/>
        <end position="1436"/>
    </location>
</feature>
<feature type="compositionally biased region" description="Basic and acidic residues" evidence="5">
    <location>
        <begin position="1257"/>
        <end position="1279"/>
    </location>
</feature>
<evidence type="ECO:0000256" key="2">
    <source>
        <dbReference type="ARBA" id="ARBA00007857"/>
    </source>
</evidence>
<feature type="domain" description="THO complex subunit 2 N-terminal" evidence="8">
    <location>
        <begin position="26"/>
        <end position="655"/>
    </location>
</feature>
<dbReference type="InterPro" id="IPR032302">
    <property type="entry name" value="THOC2_N"/>
</dbReference>
<feature type="compositionally biased region" description="Basic and acidic residues" evidence="5">
    <location>
        <begin position="1513"/>
        <end position="1535"/>
    </location>
</feature>
<dbReference type="Pfam" id="PF11732">
    <property type="entry name" value="Thoc2"/>
    <property type="match status" value="1"/>
</dbReference>
<evidence type="ECO:0000256" key="5">
    <source>
        <dbReference type="SAM" id="MobiDB-lite"/>
    </source>
</evidence>
<evidence type="ECO:0000256" key="4">
    <source>
        <dbReference type="ARBA" id="ARBA00023242"/>
    </source>
</evidence>
<dbReference type="Pfam" id="PF16134">
    <property type="entry name" value="THOC2_N"/>
    <property type="match status" value="1"/>
</dbReference>
<dbReference type="GO" id="GO:0003729">
    <property type="term" value="F:mRNA binding"/>
    <property type="evidence" value="ECO:0007669"/>
    <property type="project" value="TreeGrafter"/>
</dbReference>
<proteinExistence type="inferred from homology"/>
<feature type="domain" description="THO complex subunitTHOC2 C-terminal" evidence="6">
    <location>
        <begin position="937"/>
        <end position="1107"/>
    </location>
</feature>
<evidence type="ECO:0000313" key="9">
    <source>
        <dbReference type="EMBL" id="GAV50819.1"/>
    </source>
</evidence>
<dbReference type="Pfam" id="PF11262">
    <property type="entry name" value="Tho2"/>
    <property type="match status" value="2"/>
</dbReference>
<protein>
    <recommendedName>
        <fullName evidence="3">THO complex subunit 2</fullName>
    </recommendedName>
</protein>
<evidence type="ECO:0000256" key="3">
    <source>
        <dbReference type="ARBA" id="ARBA00019596"/>
    </source>
</evidence>
<comment type="similarity">
    <text evidence="2">Belongs to the THOC2 family.</text>
</comment>
<feature type="domain" description="THO complex subunitTHOC2 N-terminal" evidence="7">
    <location>
        <begin position="657"/>
        <end position="731"/>
    </location>
</feature>
<gene>
    <name evidence="9" type="ORF">ZYGR_0Z02420</name>
</gene>
<dbReference type="GO" id="GO:0000445">
    <property type="term" value="C:THO complex part of transcription export complex"/>
    <property type="evidence" value="ECO:0007669"/>
    <property type="project" value="TreeGrafter"/>
</dbReference>
<feature type="region of interest" description="Disordered" evidence="5">
    <location>
        <begin position="1257"/>
        <end position="1299"/>
    </location>
</feature>
<dbReference type="OrthoDB" id="29024at2759"/>
<dbReference type="EMBL" id="BDGX01000026">
    <property type="protein sequence ID" value="GAV50819.1"/>
    <property type="molecule type" value="Genomic_DNA"/>
</dbReference>
<feature type="domain" description="THO complex subunitTHOC2 C-terminal" evidence="6">
    <location>
        <begin position="1112"/>
        <end position="1190"/>
    </location>
</feature>
<feature type="region of interest" description="Disordered" evidence="5">
    <location>
        <begin position="1393"/>
        <end position="1578"/>
    </location>
</feature>
<accession>A0A1Q3A546</accession>
<sequence>MSESVSASIDKLAATHITFPQGHKIFNQEFADNWNTKSQELCAQFKELEGTDQRQSWLNDVFREIFELIYDQNTKGSPTMPQISRLLEDIVSSGTQDIKDSELLSMVGKVFVAVSQEYSDEDDNVVLALARITKSLHKEMFKFSRLSTKLMNQGQTVLLKHLLKKSKYELKKFNLLMECSTGYIQLVTLLWAAYYDPDRMSKVTYFIQEFQQLAGKYSLDPMRCLDVILDVSSEFITEGYEFMIRFLKISDYWPKTSPANNFDYQSLNQGGNAIASHLISVYLNQEDVGKDTAYLDMVCILIREGFVSFLPIWDNIKPNDETLSAFFENFDNELEAESMKGVTNPLAMADALTAADDNDGDEKMEDVNTDGKDSSAKAEEKKALEQKQEALEKENIKNSVLNGSKLEFLKRLLVHGVLMPAFYIFKTHPQCVYINDMIPRLIGRLFENMLDPLYQSLVFSGSQNLQSASLITTLDNGLLSKKTRLVSERKSHNPFPLLEMRTRFVFYYAEWCKDLGELHTVEDLFTKSNEFFTILGPSLGKVPQLISKLCRIGVADIETAAADKKEETINKWIDYVRKFIFPAIPVLEVNPVITSEIYQLMKFFPFKRRYFLYNELITRTSQDLLLPKVGFNKAERSAKSILKSLSMDTIETESRKLANLVSTNPLATLVPVIKQIENYDKVSELVVITTKHFNSFACDVLQFIILLRLTHNRPAIQTDGVNQNTWVQRLSVYISGLAKDCPKMDITNILVFIVKTLHEGNMVAVSILRELITTVGGIRDLNEVNTTRLIMLNSGEPLKYEARKLIFDTRDDNRELALKLVNQLAKQKTISELILLLYNLNREANTQTLHYKILSTRCDEMNTLLWSFIELVKYCFTLEEFGDNVLPLEVLTNDFHLSTSWVFHIWRNYIDQKFREADPSSDVMLQNAVFEGVDYSYITKELFLTFWKLSLYDVQFDKALYDKKKAGLEEELSKSSSIKKKNEYSKKIKDILVSCISHQKTFNNTKRLISEQSQSWAKDLSNERIMSFFQYCIVPRVLFSPPDALFSSHFLLKSFDLKDLMSILGVFMSSRILSALLFCCTRSEAGNMGIFFSQLLGSLEEMRVSEDQEFLYQRELYDCNSLLTEQIVELLFNRNYMSIRNGIEFMKHVSHVFPIIDTQILVACKALERILKSEEREDIKLPSNALFGHLKARLKNSCKPEEFCEMTEDEKREKEKYVSELEEINHYESLLANEKKQIELRKQLEFNKKQRAEAEKAKELEEAKKAEKEAEKKEDDRNKFKGIPSGPSGGKQASRPQSSTWPFGKVIRFMDEVCFHLGRNNLNRAADCISDSSENQTLKRLSKESMPIRDLRTGVFEVFERFFRSLVYNPNNADFTRKLDEIKAALKYVSNDTPRARGDMYSEATPTEPAKKPSRYNNEPPSGPSNDRDTKTDSHEGTPSGWNRPYDSRNRQALPPGPQRMDNKRSNTTPRPMNFPDRPSQPRSETPRNGNKVYSARDQGSSGNNNNNRMRSKHEAPPASDERATKRYRADDGRNKMRSPQNDSRSKYNNNNNGKRGNTQGLPQGPKGSGEYVSRYQR</sequence>
<feature type="compositionally biased region" description="Low complexity" evidence="5">
    <location>
        <begin position="1547"/>
        <end position="1558"/>
    </location>
</feature>
<evidence type="ECO:0000259" key="7">
    <source>
        <dbReference type="Pfam" id="PF11732"/>
    </source>
</evidence>
<evidence type="ECO:0000313" key="10">
    <source>
        <dbReference type="Proteomes" id="UP000187013"/>
    </source>
</evidence>
<feature type="region of interest" description="Disordered" evidence="5">
    <location>
        <begin position="355"/>
        <end position="379"/>
    </location>
</feature>
<comment type="caution">
    <text evidence="9">The sequence shown here is derived from an EMBL/GenBank/DDBJ whole genome shotgun (WGS) entry which is preliminary data.</text>
</comment>
<evidence type="ECO:0000256" key="1">
    <source>
        <dbReference type="ARBA" id="ARBA00004123"/>
    </source>
</evidence>
<keyword evidence="4" id="KW-0539">Nucleus</keyword>
<dbReference type="PANTHER" id="PTHR21597:SF0">
    <property type="entry name" value="THO COMPLEX SUBUNIT 2"/>
    <property type="match status" value="1"/>
</dbReference>
<dbReference type="InterPro" id="IPR021418">
    <property type="entry name" value="THO_THOC2_C"/>
</dbReference>
<evidence type="ECO:0000259" key="6">
    <source>
        <dbReference type="Pfam" id="PF11262"/>
    </source>
</evidence>
<organism evidence="9 10">
    <name type="scientific">Zygosaccharomyces rouxii</name>
    <dbReference type="NCBI Taxonomy" id="4956"/>
    <lineage>
        <taxon>Eukaryota</taxon>
        <taxon>Fungi</taxon>
        <taxon>Dikarya</taxon>
        <taxon>Ascomycota</taxon>
        <taxon>Saccharomycotina</taxon>
        <taxon>Saccharomycetes</taxon>
        <taxon>Saccharomycetales</taxon>
        <taxon>Saccharomycetaceae</taxon>
        <taxon>Zygosaccharomyces</taxon>
    </lineage>
</organism>
<dbReference type="GO" id="GO:0006397">
    <property type="term" value="P:mRNA processing"/>
    <property type="evidence" value="ECO:0007669"/>
    <property type="project" value="InterPro"/>
</dbReference>
<dbReference type="GO" id="GO:0006406">
    <property type="term" value="P:mRNA export from nucleus"/>
    <property type="evidence" value="ECO:0007669"/>
    <property type="project" value="InterPro"/>
</dbReference>
<feature type="compositionally biased region" description="Basic and acidic residues" evidence="5">
    <location>
        <begin position="365"/>
        <end position="379"/>
    </location>
</feature>